<feature type="domain" description="Calcineurin-like phosphoesterase" evidence="2">
    <location>
        <begin position="72"/>
        <end position="268"/>
    </location>
</feature>
<evidence type="ECO:0000256" key="1">
    <source>
        <dbReference type="SAM" id="MobiDB-lite"/>
    </source>
</evidence>
<evidence type="ECO:0000313" key="3">
    <source>
        <dbReference type="EMBL" id="ACB93995.1"/>
    </source>
</evidence>
<dbReference type="InterPro" id="IPR029052">
    <property type="entry name" value="Metallo-depent_PP-like"/>
</dbReference>
<protein>
    <submittedName>
        <fullName evidence="3">Metallophosphoesterase</fullName>
    </submittedName>
</protein>
<dbReference type="AlphaFoldDB" id="B2IDE3"/>
<dbReference type="PANTHER" id="PTHR43143:SF6">
    <property type="entry name" value="BLL3016 PROTEIN"/>
    <property type="match status" value="1"/>
</dbReference>
<dbReference type="KEGG" id="bid:Bind_0341"/>
<sequence length="335" mass="36327">MPNVGEMDLAQQSSREDKDEVHQEKQGLDRRGFLNCMKWAGTGVLWSLSGGLPHSMKLDKAFAAEQKVEPFTFIQISDSHIGFDKPANPNALATLREAIDQIKALPHKPAFMIHTGDITHLSKDKEFDDADQILKEAGLPIFTVPGEHDLLDDSQGKAYLDRYGRGPLVKALGAGWYSFDQKGIHYIALVNVTDLKAGGLGNLGAEQLAWLAADVALLSSSTPIVVFAHIPLWTVYAEWGWGTEDGAKALETLKRFGSVTVLNGHIHQIMQKVEGHVAFHTARSTAFPQPVPGTAPSPGPMKVPPGDLRKYLGIATIDVIHGGEPLAIIDRPLAG</sequence>
<dbReference type="STRING" id="395963.Bind_0341"/>
<dbReference type="eggNOG" id="COG1409">
    <property type="taxonomic scope" value="Bacteria"/>
</dbReference>
<dbReference type="Proteomes" id="UP000001695">
    <property type="component" value="Chromosome"/>
</dbReference>
<reference evidence="3 4" key="2">
    <citation type="journal article" date="2010" name="J. Bacteriol.">
        <title>Complete genome sequence of Beijerinckia indica subsp. indica.</title>
        <authorList>
            <person name="Tamas I."/>
            <person name="Dedysh S.N."/>
            <person name="Liesack W."/>
            <person name="Stott M.B."/>
            <person name="Alam M."/>
            <person name="Murrell J.C."/>
            <person name="Dunfield P.F."/>
        </authorList>
    </citation>
    <scope>NUCLEOTIDE SEQUENCE [LARGE SCALE GENOMIC DNA]</scope>
    <source>
        <strain evidence="4">ATCC 9039 / DSM 1715 / NCIMB 8712</strain>
    </source>
</reference>
<organism evidence="3 4">
    <name type="scientific">Beijerinckia indica subsp. indica (strain ATCC 9039 / DSM 1715 / NCIMB 8712)</name>
    <dbReference type="NCBI Taxonomy" id="395963"/>
    <lineage>
        <taxon>Bacteria</taxon>
        <taxon>Pseudomonadati</taxon>
        <taxon>Pseudomonadota</taxon>
        <taxon>Alphaproteobacteria</taxon>
        <taxon>Hyphomicrobiales</taxon>
        <taxon>Beijerinckiaceae</taxon>
        <taxon>Beijerinckia</taxon>
    </lineage>
</organism>
<name>B2IDE3_BEII9</name>
<dbReference type="GO" id="GO:0016787">
    <property type="term" value="F:hydrolase activity"/>
    <property type="evidence" value="ECO:0007669"/>
    <property type="project" value="InterPro"/>
</dbReference>
<evidence type="ECO:0000259" key="2">
    <source>
        <dbReference type="Pfam" id="PF00149"/>
    </source>
</evidence>
<feature type="compositionally biased region" description="Basic and acidic residues" evidence="1">
    <location>
        <begin position="14"/>
        <end position="27"/>
    </location>
</feature>
<reference evidence="4" key="1">
    <citation type="submission" date="2008-03" db="EMBL/GenBank/DDBJ databases">
        <title>Complete sequence of chromosome of Beijerinckia indica subsp. indica ATCC 9039.</title>
        <authorList>
            <consortium name="US DOE Joint Genome Institute"/>
            <person name="Copeland A."/>
            <person name="Lucas S."/>
            <person name="Lapidus A."/>
            <person name="Glavina del Rio T."/>
            <person name="Dalin E."/>
            <person name="Tice H."/>
            <person name="Bruce D."/>
            <person name="Goodwin L."/>
            <person name="Pitluck S."/>
            <person name="LaButti K."/>
            <person name="Schmutz J."/>
            <person name="Larimer F."/>
            <person name="Land M."/>
            <person name="Hauser L."/>
            <person name="Kyrpides N."/>
            <person name="Mikhailova N."/>
            <person name="Dunfield P.F."/>
            <person name="Dedysh S.N."/>
            <person name="Liesack W."/>
            <person name="Saw J.H."/>
            <person name="Alam M."/>
            <person name="Chen Y."/>
            <person name="Murrell J.C."/>
            <person name="Richardson P."/>
        </authorList>
    </citation>
    <scope>NUCLEOTIDE SEQUENCE [LARGE SCALE GENOMIC DNA]</scope>
    <source>
        <strain evidence="4">ATCC 9039 / DSM 1715 / NCIMB 8712</strain>
    </source>
</reference>
<feature type="region of interest" description="Disordered" evidence="1">
    <location>
        <begin position="1"/>
        <end position="27"/>
    </location>
</feature>
<dbReference type="Gene3D" id="3.60.21.10">
    <property type="match status" value="1"/>
</dbReference>
<dbReference type="InterPro" id="IPR004843">
    <property type="entry name" value="Calcineurin-like_PHP"/>
</dbReference>
<dbReference type="SUPFAM" id="SSF56300">
    <property type="entry name" value="Metallo-dependent phosphatases"/>
    <property type="match status" value="1"/>
</dbReference>
<dbReference type="HOGENOM" id="CLU_056914_0_0_5"/>
<keyword evidence="4" id="KW-1185">Reference proteome</keyword>
<evidence type="ECO:0000313" key="4">
    <source>
        <dbReference type="Proteomes" id="UP000001695"/>
    </source>
</evidence>
<dbReference type="EMBL" id="CP001016">
    <property type="protein sequence ID" value="ACB93995.1"/>
    <property type="molecule type" value="Genomic_DNA"/>
</dbReference>
<gene>
    <name evidence="3" type="ordered locus">Bind_0341</name>
</gene>
<dbReference type="Pfam" id="PF00149">
    <property type="entry name" value="Metallophos"/>
    <property type="match status" value="1"/>
</dbReference>
<dbReference type="InterPro" id="IPR051918">
    <property type="entry name" value="STPP_CPPED1"/>
</dbReference>
<proteinExistence type="predicted"/>
<accession>B2IDE3</accession>
<dbReference type="PANTHER" id="PTHR43143">
    <property type="entry name" value="METALLOPHOSPHOESTERASE, CALCINEURIN SUPERFAMILY"/>
    <property type="match status" value="1"/>
</dbReference>